<feature type="transmembrane region" description="Helical" evidence="8">
    <location>
        <begin position="366"/>
        <end position="385"/>
    </location>
</feature>
<feature type="transmembrane region" description="Helical" evidence="8">
    <location>
        <begin position="216"/>
        <end position="236"/>
    </location>
</feature>
<protein>
    <submittedName>
        <fullName evidence="10">PPP family 3-phenylpropionic acid transporter</fullName>
    </submittedName>
</protein>
<evidence type="ECO:0000256" key="7">
    <source>
        <dbReference type="ARBA" id="ARBA00023136"/>
    </source>
</evidence>
<dbReference type="SUPFAM" id="SSF103473">
    <property type="entry name" value="MFS general substrate transporter"/>
    <property type="match status" value="1"/>
</dbReference>
<dbReference type="AlphaFoldDB" id="A0A7W7Z4P4"/>
<gene>
    <name evidence="10" type="ORF">HNR60_002334</name>
</gene>
<evidence type="ECO:0000256" key="2">
    <source>
        <dbReference type="ARBA" id="ARBA00022448"/>
    </source>
</evidence>
<keyword evidence="7 8" id="KW-0472">Membrane</keyword>
<keyword evidence="6 8" id="KW-1133">Transmembrane helix</keyword>
<keyword evidence="5 8" id="KW-0812">Transmembrane</keyword>
<feature type="transmembrane region" description="Helical" evidence="8">
    <location>
        <begin position="84"/>
        <end position="101"/>
    </location>
</feature>
<dbReference type="GO" id="GO:0005886">
    <property type="term" value="C:plasma membrane"/>
    <property type="evidence" value="ECO:0007669"/>
    <property type="project" value="UniProtKB-SubCell"/>
</dbReference>
<feature type="transmembrane region" description="Helical" evidence="8">
    <location>
        <begin position="340"/>
        <end position="360"/>
    </location>
</feature>
<feature type="transmembrane region" description="Helical" evidence="8">
    <location>
        <begin position="248"/>
        <end position="268"/>
    </location>
</feature>
<feature type="transmembrane region" description="Helical" evidence="8">
    <location>
        <begin position="172"/>
        <end position="190"/>
    </location>
</feature>
<dbReference type="InterPro" id="IPR026032">
    <property type="entry name" value="HcaT-like"/>
</dbReference>
<keyword evidence="2" id="KW-0813">Transport</keyword>
<dbReference type="GO" id="GO:0030395">
    <property type="term" value="F:lactose binding"/>
    <property type="evidence" value="ECO:0007669"/>
    <property type="project" value="TreeGrafter"/>
</dbReference>
<proteinExistence type="predicted"/>
<dbReference type="InterPro" id="IPR024989">
    <property type="entry name" value="MFS_assoc_dom"/>
</dbReference>
<keyword evidence="4" id="KW-0997">Cell inner membrane</keyword>
<evidence type="ECO:0000256" key="3">
    <source>
        <dbReference type="ARBA" id="ARBA00022475"/>
    </source>
</evidence>
<comment type="subcellular location">
    <subcellularLocation>
        <location evidence="1">Cell inner membrane</location>
        <topology evidence="1">Multi-pass membrane protein</topology>
    </subcellularLocation>
</comment>
<organism evidence="10 11">
    <name type="scientific">Rhodopseudomonas rhenobacensis</name>
    <dbReference type="NCBI Taxonomy" id="87461"/>
    <lineage>
        <taxon>Bacteria</taxon>
        <taxon>Pseudomonadati</taxon>
        <taxon>Pseudomonadota</taxon>
        <taxon>Alphaproteobacteria</taxon>
        <taxon>Hyphomicrobiales</taxon>
        <taxon>Nitrobacteraceae</taxon>
        <taxon>Rhodopseudomonas</taxon>
    </lineage>
</organism>
<evidence type="ECO:0000256" key="6">
    <source>
        <dbReference type="ARBA" id="ARBA00022989"/>
    </source>
</evidence>
<evidence type="ECO:0000256" key="5">
    <source>
        <dbReference type="ARBA" id="ARBA00022692"/>
    </source>
</evidence>
<dbReference type="GO" id="GO:0015528">
    <property type="term" value="F:lactose:proton symporter activity"/>
    <property type="evidence" value="ECO:0007669"/>
    <property type="project" value="TreeGrafter"/>
</dbReference>
<dbReference type="RefSeq" id="WP_184257539.1">
    <property type="nucleotide sequence ID" value="NZ_JACHIH010000012.1"/>
</dbReference>
<accession>A0A7W7Z4P4</accession>
<feature type="domain" description="Major facilitator superfamily associated" evidence="9">
    <location>
        <begin position="21"/>
        <end position="361"/>
    </location>
</feature>
<dbReference type="PANTHER" id="PTHR23522">
    <property type="entry name" value="BLL5896 PROTEIN"/>
    <property type="match status" value="1"/>
</dbReference>
<keyword evidence="3" id="KW-1003">Cell membrane</keyword>
<feature type="transmembrane region" description="Helical" evidence="8">
    <location>
        <begin position="147"/>
        <end position="166"/>
    </location>
</feature>
<evidence type="ECO:0000256" key="1">
    <source>
        <dbReference type="ARBA" id="ARBA00004429"/>
    </source>
</evidence>
<name>A0A7W7Z4P4_9BRAD</name>
<evidence type="ECO:0000256" key="4">
    <source>
        <dbReference type="ARBA" id="ARBA00022519"/>
    </source>
</evidence>
<dbReference type="Pfam" id="PF12832">
    <property type="entry name" value="MFS_1_like"/>
    <property type="match status" value="1"/>
</dbReference>
<dbReference type="PANTHER" id="PTHR23522:SF10">
    <property type="entry name" value="3-PHENYLPROPIONIC ACID TRANSPORTER-RELATED"/>
    <property type="match status" value="1"/>
</dbReference>
<dbReference type="Proteomes" id="UP000542353">
    <property type="component" value="Unassembled WGS sequence"/>
</dbReference>
<keyword evidence="11" id="KW-1185">Reference proteome</keyword>
<feature type="transmembrane region" description="Helical" evidence="8">
    <location>
        <begin position="275"/>
        <end position="293"/>
    </location>
</feature>
<feature type="transmembrane region" description="Helical" evidence="8">
    <location>
        <begin position="299"/>
        <end position="319"/>
    </location>
</feature>
<feature type="transmembrane region" description="Helical" evidence="8">
    <location>
        <begin position="107"/>
        <end position="126"/>
    </location>
</feature>
<sequence>MPSPSQIPISSYEVAGRFAGRLALFYGMAFGLVGTYLPFFPLWLQAVGIAPSWIGLIIAVPSLTRFTLLPIITSLAERTRSLRGAMIAAALATFAGFTLLGTLQQPVAVLIVFALTCCAWTPLVPLADGYALKGVVRYGLNYGPLRLWGSAAFVVGALGCGLLADLIAADRLIWVIAAMAALGALASFGLQRLDEPPSHAQASPFRASALLRDSRFLAIIGAAALIQSSHAAYYIFASIAWQGAGLDGTTIAGLWTLGVIAEIVVFALSPRFTLSPVLMMLFGGLAAVLRWVVTAQDPALPLLAGVQLLHGLSFGLTQVGTMMLMVRHVPPQVTASAQGYLTAAAGMVMCGASIGTGAIYGRIGLGVYFGMAAMAGLGTIVVWLARRKLETHHPGAQPQSAASGG</sequence>
<dbReference type="Gene3D" id="1.20.1250.20">
    <property type="entry name" value="MFS general substrate transporter like domains"/>
    <property type="match status" value="2"/>
</dbReference>
<feature type="transmembrane region" description="Helical" evidence="8">
    <location>
        <begin position="50"/>
        <end position="72"/>
    </location>
</feature>
<evidence type="ECO:0000313" key="11">
    <source>
        <dbReference type="Proteomes" id="UP000542353"/>
    </source>
</evidence>
<comment type="caution">
    <text evidence="10">The sequence shown here is derived from an EMBL/GenBank/DDBJ whole genome shotgun (WGS) entry which is preliminary data.</text>
</comment>
<dbReference type="EMBL" id="JACHIH010000012">
    <property type="protein sequence ID" value="MBB5047577.1"/>
    <property type="molecule type" value="Genomic_DNA"/>
</dbReference>
<feature type="transmembrane region" description="Helical" evidence="8">
    <location>
        <begin position="23"/>
        <end position="44"/>
    </location>
</feature>
<evidence type="ECO:0000256" key="8">
    <source>
        <dbReference type="SAM" id="Phobius"/>
    </source>
</evidence>
<dbReference type="PIRSF" id="PIRSF004925">
    <property type="entry name" value="HcaT"/>
    <property type="match status" value="1"/>
</dbReference>
<evidence type="ECO:0000259" key="9">
    <source>
        <dbReference type="Pfam" id="PF12832"/>
    </source>
</evidence>
<reference evidence="10 11" key="1">
    <citation type="submission" date="2020-08" db="EMBL/GenBank/DDBJ databases">
        <title>Genomic Encyclopedia of Type Strains, Phase IV (KMG-IV): sequencing the most valuable type-strain genomes for metagenomic binning, comparative biology and taxonomic classification.</title>
        <authorList>
            <person name="Goeker M."/>
        </authorList>
    </citation>
    <scope>NUCLEOTIDE SEQUENCE [LARGE SCALE GENOMIC DNA]</scope>
    <source>
        <strain evidence="10 11">DSM 12706</strain>
    </source>
</reference>
<dbReference type="NCBIfam" id="NF037955">
    <property type="entry name" value="mfs"/>
    <property type="match status" value="1"/>
</dbReference>
<evidence type="ECO:0000313" key="10">
    <source>
        <dbReference type="EMBL" id="MBB5047577.1"/>
    </source>
</evidence>
<dbReference type="InterPro" id="IPR036259">
    <property type="entry name" value="MFS_trans_sf"/>
</dbReference>